<proteinExistence type="predicted"/>
<accession>A0A151MS65</accession>
<evidence type="ECO:0000313" key="1">
    <source>
        <dbReference type="EMBL" id="KYO27358.1"/>
    </source>
</evidence>
<reference evidence="1 2" key="1">
    <citation type="journal article" date="2012" name="Genome Biol.">
        <title>Sequencing three crocodilian genomes to illuminate the evolution of archosaurs and amniotes.</title>
        <authorList>
            <person name="St John J.A."/>
            <person name="Braun E.L."/>
            <person name="Isberg S.R."/>
            <person name="Miles L.G."/>
            <person name="Chong A.Y."/>
            <person name="Gongora J."/>
            <person name="Dalzell P."/>
            <person name="Moran C."/>
            <person name="Bed'hom B."/>
            <person name="Abzhanov A."/>
            <person name="Burgess S.C."/>
            <person name="Cooksey A.M."/>
            <person name="Castoe T.A."/>
            <person name="Crawford N.G."/>
            <person name="Densmore L.D."/>
            <person name="Drew J.C."/>
            <person name="Edwards S.V."/>
            <person name="Faircloth B.C."/>
            <person name="Fujita M.K."/>
            <person name="Greenwold M.J."/>
            <person name="Hoffmann F.G."/>
            <person name="Howard J.M."/>
            <person name="Iguchi T."/>
            <person name="Janes D.E."/>
            <person name="Khan S.Y."/>
            <person name="Kohno S."/>
            <person name="de Koning A.J."/>
            <person name="Lance S.L."/>
            <person name="McCarthy F.M."/>
            <person name="McCormack J.E."/>
            <person name="Merchant M.E."/>
            <person name="Peterson D.G."/>
            <person name="Pollock D.D."/>
            <person name="Pourmand N."/>
            <person name="Raney B.J."/>
            <person name="Roessler K.A."/>
            <person name="Sanford J.R."/>
            <person name="Sawyer R.H."/>
            <person name="Schmidt C.J."/>
            <person name="Triplett E.W."/>
            <person name="Tuberville T.D."/>
            <person name="Venegas-Anaya M."/>
            <person name="Howard J.T."/>
            <person name="Jarvis E.D."/>
            <person name="Guillette L.J.Jr."/>
            <person name="Glenn T.C."/>
            <person name="Green R.E."/>
            <person name="Ray D.A."/>
        </authorList>
    </citation>
    <scope>NUCLEOTIDE SEQUENCE [LARGE SCALE GENOMIC DNA]</scope>
    <source>
        <strain evidence="1">KSC_2009_1</strain>
    </source>
</reference>
<dbReference type="Proteomes" id="UP000050525">
    <property type="component" value="Unassembled WGS sequence"/>
</dbReference>
<keyword evidence="2" id="KW-1185">Reference proteome</keyword>
<dbReference type="AlphaFoldDB" id="A0A151MS65"/>
<comment type="caution">
    <text evidence="1">The sequence shown here is derived from an EMBL/GenBank/DDBJ whole genome shotgun (WGS) entry which is preliminary data.</text>
</comment>
<sequence length="75" mass="8530">MPPGAKLSVRWNCSVLSFKNLLPHLDDPKAVISTPRDWIHQQSSLLHLFAGSIQDNVRHAVFLSNKNNETSYMQE</sequence>
<evidence type="ECO:0000313" key="2">
    <source>
        <dbReference type="Proteomes" id="UP000050525"/>
    </source>
</evidence>
<protein>
    <submittedName>
        <fullName evidence="1">Uncharacterized protein</fullName>
    </submittedName>
</protein>
<organism evidence="1 2">
    <name type="scientific">Alligator mississippiensis</name>
    <name type="common">American alligator</name>
    <dbReference type="NCBI Taxonomy" id="8496"/>
    <lineage>
        <taxon>Eukaryota</taxon>
        <taxon>Metazoa</taxon>
        <taxon>Chordata</taxon>
        <taxon>Craniata</taxon>
        <taxon>Vertebrata</taxon>
        <taxon>Euteleostomi</taxon>
        <taxon>Archelosauria</taxon>
        <taxon>Archosauria</taxon>
        <taxon>Crocodylia</taxon>
        <taxon>Alligatoridae</taxon>
        <taxon>Alligatorinae</taxon>
        <taxon>Alligator</taxon>
    </lineage>
</organism>
<gene>
    <name evidence="1" type="ORF">Y1Q_0021273</name>
</gene>
<dbReference type="EMBL" id="AKHW03005226">
    <property type="protein sequence ID" value="KYO27358.1"/>
    <property type="molecule type" value="Genomic_DNA"/>
</dbReference>
<name>A0A151MS65_ALLMI</name>